<evidence type="ECO:0000256" key="2">
    <source>
        <dbReference type="ARBA" id="ARBA00022825"/>
    </source>
</evidence>
<keyword evidence="3" id="KW-1015">Disulfide bond</keyword>
<keyword evidence="1 4" id="KW-0645">Protease</keyword>
<dbReference type="EMBL" id="OU015566">
    <property type="protein sequence ID" value="CAG5103694.1"/>
    <property type="molecule type" value="Genomic_DNA"/>
</dbReference>
<dbReference type="InterPro" id="IPR009003">
    <property type="entry name" value="Peptidase_S1_PA"/>
</dbReference>
<dbReference type="InterPro" id="IPR001314">
    <property type="entry name" value="Peptidase_S1A"/>
</dbReference>
<evidence type="ECO:0000256" key="3">
    <source>
        <dbReference type="ARBA" id="ARBA00023157"/>
    </source>
</evidence>
<dbReference type="CDD" id="cd00190">
    <property type="entry name" value="Tryp_SPc"/>
    <property type="match status" value="1"/>
</dbReference>
<evidence type="ECO:0000256" key="1">
    <source>
        <dbReference type="ARBA" id="ARBA00022670"/>
    </source>
</evidence>
<evidence type="ECO:0000313" key="8">
    <source>
        <dbReference type="Proteomes" id="UP001158576"/>
    </source>
</evidence>
<feature type="compositionally biased region" description="Polar residues" evidence="5">
    <location>
        <begin position="345"/>
        <end position="365"/>
    </location>
</feature>
<protein>
    <submittedName>
        <fullName evidence="7">Oidioi.mRNA.OKI2018_I69.chr1.g892.t1.cds</fullName>
    </submittedName>
</protein>
<dbReference type="Pfam" id="PF00089">
    <property type="entry name" value="Trypsin"/>
    <property type="match status" value="1"/>
</dbReference>
<proteinExistence type="predicted"/>
<dbReference type="PANTHER" id="PTHR24252">
    <property type="entry name" value="ACROSIN-RELATED"/>
    <property type="match status" value="1"/>
</dbReference>
<dbReference type="InterPro" id="IPR001254">
    <property type="entry name" value="Trypsin_dom"/>
</dbReference>
<dbReference type="PROSITE" id="PS00134">
    <property type="entry name" value="TRYPSIN_HIS"/>
    <property type="match status" value="1"/>
</dbReference>
<keyword evidence="2 4" id="KW-0720">Serine protease</keyword>
<evidence type="ECO:0000256" key="4">
    <source>
        <dbReference type="RuleBase" id="RU363034"/>
    </source>
</evidence>
<feature type="region of interest" description="Disordered" evidence="5">
    <location>
        <begin position="343"/>
        <end position="373"/>
    </location>
</feature>
<dbReference type="PROSITE" id="PS50240">
    <property type="entry name" value="TRYPSIN_DOM"/>
    <property type="match status" value="1"/>
</dbReference>
<evidence type="ECO:0000256" key="5">
    <source>
        <dbReference type="SAM" id="MobiDB-lite"/>
    </source>
</evidence>
<gene>
    <name evidence="7" type="ORF">OKIOD_LOCUS9657</name>
</gene>
<keyword evidence="4" id="KW-0378">Hydrolase</keyword>
<evidence type="ECO:0000313" key="7">
    <source>
        <dbReference type="EMBL" id="CAG5103694.1"/>
    </source>
</evidence>
<dbReference type="InterPro" id="IPR018114">
    <property type="entry name" value="TRYPSIN_HIS"/>
</dbReference>
<feature type="domain" description="Peptidase S1" evidence="6">
    <location>
        <begin position="100"/>
        <end position="333"/>
    </location>
</feature>
<dbReference type="PRINTS" id="PR00722">
    <property type="entry name" value="CHYMOTRYPSIN"/>
</dbReference>
<sequence>MKLLLPFLTLAKANSGSNFIDSKKGYVNITAPGTAGLQSRRPNAIFGMSQGGRDVFAAQDVDRNFAEPGLSVADLDLDNRMPSPLRCRNPLVRGVVDSRIVGGYDAQREAWPFIVKIRIGCGGTIVSPQWIVTAAHCCRVSNLRFLDVTVSEYDRAGIDKDAQTIQVDKVVIHPKFVPATLLNDICLLKLKSPIEFNMHAQPVCLPEKNSRIDKVKLGEGPLCYVAGWGRVGETEGTARILQETQVPIIPNKVCDAAYARNKVHENEMMCAGYAEGGIDACQGDSGGPMICVENDQPVLRGVVSWGIGCARVGLYGVYTRTSSYIDWIKSTVNPNDQTFGDLISNPPTTQAPSTPPKTTIPSGTSPIHPRCGDPTKKGFKIANNVLVSCHSSQCDFKCPDGMRPSLAKAVCNFKKRQFAPKKFKKTIHCISDKPSEPPVQSSSGGFNSNPSADVAAELNTGNAMTKCGNIVKKFRLDTSALSVDCENDICKLTCIDDNMRPTLNKITCNVKGKKKKTAPKKAKVKCVVKEGSRAMRHVGSEAEETCGYMPVRTSDPVDYFCEGMQCNFFCPTDDLKPTREKITCNPRKGKWWPKRFNVFCQ</sequence>
<name>A0ABN7SLU9_OIKDI</name>
<dbReference type="PANTHER" id="PTHR24252:SF7">
    <property type="entry name" value="HYALIN"/>
    <property type="match status" value="1"/>
</dbReference>
<dbReference type="Gene3D" id="2.40.10.10">
    <property type="entry name" value="Trypsin-like serine proteases"/>
    <property type="match status" value="1"/>
</dbReference>
<evidence type="ECO:0000259" key="6">
    <source>
        <dbReference type="PROSITE" id="PS50240"/>
    </source>
</evidence>
<dbReference type="Proteomes" id="UP001158576">
    <property type="component" value="Chromosome 1"/>
</dbReference>
<dbReference type="SMART" id="SM00020">
    <property type="entry name" value="Tryp_SPc"/>
    <property type="match status" value="1"/>
</dbReference>
<reference evidence="7 8" key="1">
    <citation type="submission" date="2021-04" db="EMBL/GenBank/DDBJ databases">
        <authorList>
            <person name="Bliznina A."/>
        </authorList>
    </citation>
    <scope>NUCLEOTIDE SEQUENCE [LARGE SCALE GENOMIC DNA]</scope>
</reference>
<dbReference type="SUPFAM" id="SSF50494">
    <property type="entry name" value="Trypsin-like serine proteases"/>
    <property type="match status" value="1"/>
</dbReference>
<dbReference type="InterPro" id="IPR033116">
    <property type="entry name" value="TRYPSIN_SER"/>
</dbReference>
<organism evidence="7 8">
    <name type="scientific">Oikopleura dioica</name>
    <name type="common">Tunicate</name>
    <dbReference type="NCBI Taxonomy" id="34765"/>
    <lineage>
        <taxon>Eukaryota</taxon>
        <taxon>Metazoa</taxon>
        <taxon>Chordata</taxon>
        <taxon>Tunicata</taxon>
        <taxon>Appendicularia</taxon>
        <taxon>Copelata</taxon>
        <taxon>Oikopleuridae</taxon>
        <taxon>Oikopleura</taxon>
    </lineage>
</organism>
<accession>A0ABN7SLU9</accession>
<dbReference type="InterPro" id="IPR043504">
    <property type="entry name" value="Peptidase_S1_PA_chymotrypsin"/>
</dbReference>
<dbReference type="PROSITE" id="PS00135">
    <property type="entry name" value="TRYPSIN_SER"/>
    <property type="match status" value="1"/>
</dbReference>
<keyword evidence="8" id="KW-1185">Reference proteome</keyword>